<keyword evidence="3 4" id="KW-0413">Isomerase</keyword>
<name>A0ABW4HZB4_9SPHN</name>
<dbReference type="RefSeq" id="WP_380886220.1">
    <property type="nucleotide sequence ID" value="NZ_JBHUDY010000001.1"/>
</dbReference>
<protein>
    <recommendedName>
        <fullName evidence="5">Peptidyl-prolyl cis-trans isomerase</fullName>
        <ecNumber evidence="5">5.2.1.8</ecNumber>
    </recommendedName>
</protein>
<evidence type="ECO:0000256" key="3">
    <source>
        <dbReference type="ARBA" id="ARBA00023235"/>
    </source>
</evidence>
<comment type="similarity">
    <text evidence="5">Belongs to the FKBP-type PPIase family.</text>
</comment>
<dbReference type="Proteomes" id="UP001597115">
    <property type="component" value="Unassembled WGS sequence"/>
</dbReference>
<evidence type="ECO:0000256" key="4">
    <source>
        <dbReference type="PROSITE-ProRule" id="PRU00277"/>
    </source>
</evidence>
<evidence type="ECO:0000256" key="5">
    <source>
        <dbReference type="RuleBase" id="RU003915"/>
    </source>
</evidence>
<dbReference type="Gene3D" id="3.10.50.40">
    <property type="match status" value="1"/>
</dbReference>
<organism evidence="7 8">
    <name type="scientific">Sphingomonas tabacisoli</name>
    <dbReference type="NCBI Taxonomy" id="2249466"/>
    <lineage>
        <taxon>Bacteria</taxon>
        <taxon>Pseudomonadati</taxon>
        <taxon>Pseudomonadota</taxon>
        <taxon>Alphaproteobacteria</taxon>
        <taxon>Sphingomonadales</taxon>
        <taxon>Sphingomonadaceae</taxon>
        <taxon>Sphingomonas</taxon>
    </lineage>
</organism>
<evidence type="ECO:0000256" key="2">
    <source>
        <dbReference type="ARBA" id="ARBA00023110"/>
    </source>
</evidence>
<dbReference type="PANTHER" id="PTHR10516">
    <property type="entry name" value="PEPTIDYL-PROLYL CIS-TRANS ISOMERASE"/>
    <property type="match status" value="1"/>
</dbReference>
<keyword evidence="2 4" id="KW-0697">Rotamase</keyword>
<evidence type="ECO:0000259" key="6">
    <source>
        <dbReference type="PROSITE" id="PS50059"/>
    </source>
</evidence>
<evidence type="ECO:0000256" key="1">
    <source>
        <dbReference type="ARBA" id="ARBA00000971"/>
    </source>
</evidence>
<dbReference type="InterPro" id="IPR001179">
    <property type="entry name" value="PPIase_FKBP_dom"/>
</dbReference>
<comment type="caution">
    <text evidence="7">The sequence shown here is derived from an EMBL/GenBank/DDBJ whole genome shotgun (WGS) entry which is preliminary data.</text>
</comment>
<dbReference type="InterPro" id="IPR046357">
    <property type="entry name" value="PPIase_dom_sf"/>
</dbReference>
<gene>
    <name evidence="7" type="ORF">ACFSCW_01645</name>
</gene>
<dbReference type="PROSITE" id="PS50059">
    <property type="entry name" value="FKBP_PPIASE"/>
    <property type="match status" value="1"/>
</dbReference>
<dbReference type="Pfam" id="PF00254">
    <property type="entry name" value="FKBP_C"/>
    <property type="match status" value="1"/>
</dbReference>
<comment type="catalytic activity">
    <reaction evidence="1 4 5">
        <text>[protein]-peptidylproline (omega=180) = [protein]-peptidylproline (omega=0)</text>
        <dbReference type="Rhea" id="RHEA:16237"/>
        <dbReference type="Rhea" id="RHEA-COMP:10747"/>
        <dbReference type="Rhea" id="RHEA-COMP:10748"/>
        <dbReference type="ChEBI" id="CHEBI:83833"/>
        <dbReference type="ChEBI" id="CHEBI:83834"/>
        <dbReference type="EC" id="5.2.1.8"/>
    </reaction>
</comment>
<dbReference type="GO" id="GO:0003755">
    <property type="term" value="F:peptidyl-prolyl cis-trans isomerase activity"/>
    <property type="evidence" value="ECO:0007669"/>
    <property type="project" value="UniProtKB-EC"/>
</dbReference>
<accession>A0ABW4HZB4</accession>
<dbReference type="PANTHER" id="PTHR10516:SF443">
    <property type="entry name" value="FK506-BINDING PROTEIN 59-RELATED"/>
    <property type="match status" value="1"/>
</dbReference>
<evidence type="ECO:0000313" key="7">
    <source>
        <dbReference type="EMBL" id="MFD1610501.1"/>
    </source>
</evidence>
<reference evidence="8" key="1">
    <citation type="journal article" date="2019" name="Int. J. Syst. Evol. Microbiol.">
        <title>The Global Catalogue of Microorganisms (GCM) 10K type strain sequencing project: providing services to taxonomists for standard genome sequencing and annotation.</title>
        <authorList>
            <consortium name="The Broad Institute Genomics Platform"/>
            <consortium name="The Broad Institute Genome Sequencing Center for Infectious Disease"/>
            <person name="Wu L."/>
            <person name="Ma J."/>
        </authorList>
    </citation>
    <scope>NUCLEOTIDE SEQUENCE [LARGE SCALE GENOMIC DNA]</scope>
    <source>
        <strain evidence="8">CGMCC 1.16275</strain>
    </source>
</reference>
<dbReference type="EC" id="5.2.1.8" evidence="5"/>
<dbReference type="InterPro" id="IPR050689">
    <property type="entry name" value="FKBP-type_PPIase"/>
</dbReference>
<dbReference type="SUPFAM" id="SSF54534">
    <property type="entry name" value="FKBP-like"/>
    <property type="match status" value="1"/>
</dbReference>
<proteinExistence type="inferred from homology"/>
<evidence type="ECO:0000313" key="8">
    <source>
        <dbReference type="Proteomes" id="UP001597115"/>
    </source>
</evidence>
<keyword evidence="8" id="KW-1185">Reference proteome</keyword>
<dbReference type="EMBL" id="JBHUDY010000001">
    <property type="protein sequence ID" value="MFD1610501.1"/>
    <property type="molecule type" value="Genomic_DNA"/>
</dbReference>
<sequence length="149" mass="15843">MRLRRELHGLIVAALLLAAAAPKPVVLPGISYQVLQSGLASGAHPTRTDEVDVHYTGRLTNGEVFSASPDGGKGVSTFPVQRVIPGFMAAVLLMRPADHWRVTLPPYLAYGAPGRAMGPQASAMQSRDIPPNATLIFDIELVAIRPAAR</sequence>
<feature type="domain" description="PPIase FKBP-type" evidence="6">
    <location>
        <begin position="48"/>
        <end position="145"/>
    </location>
</feature>